<name>A0A430S039_THESC</name>
<reference evidence="2 3" key="1">
    <citation type="journal article" date="2019" name="Extremophiles">
        <title>Biogeography of thermophiles and predominance of Thermus scotoductus in domestic water heaters.</title>
        <authorList>
            <person name="Wilpiszeski R.L."/>
            <person name="Zhang Z."/>
            <person name="House C.H."/>
        </authorList>
    </citation>
    <scope>NUCLEOTIDE SEQUENCE [LARGE SCALE GENOMIC DNA]</scope>
    <source>
        <strain evidence="2 3">25_S25</strain>
    </source>
</reference>
<dbReference type="AlphaFoldDB" id="A0A430S039"/>
<evidence type="ECO:0000313" key="3">
    <source>
        <dbReference type="Proteomes" id="UP000287306"/>
    </source>
</evidence>
<comment type="caution">
    <text evidence="2">The sequence shown here is derived from an EMBL/GenBank/DDBJ whole genome shotgun (WGS) entry which is preliminary data.</text>
</comment>
<evidence type="ECO:0000313" key="2">
    <source>
        <dbReference type="EMBL" id="RTH26841.1"/>
    </source>
</evidence>
<evidence type="ECO:0000256" key="1">
    <source>
        <dbReference type="SAM" id="MobiDB-lite"/>
    </source>
</evidence>
<protein>
    <submittedName>
        <fullName evidence="2">Uncharacterized protein</fullName>
    </submittedName>
</protein>
<dbReference type="EMBL" id="PELY01000118">
    <property type="protein sequence ID" value="RTH26841.1"/>
    <property type="molecule type" value="Genomic_DNA"/>
</dbReference>
<dbReference type="RefSeq" id="WP_126170108.1">
    <property type="nucleotide sequence ID" value="NZ_PELL01000101.1"/>
</dbReference>
<feature type="region of interest" description="Disordered" evidence="1">
    <location>
        <begin position="199"/>
        <end position="285"/>
    </location>
</feature>
<sequence>MKDILQGLKPEKSIGLRTLRALLLEHQAHALPWRGVPVTGFLLKDQVEVSLKRQGLAGWFAPMLEAHKEALERALKEGKTGVFFVSDPEKLVLTPFAFPRKKELLADLGEEPYRFPQEIVSPKAPMVRILPPFQMEEAEVEVDPLLCFTPPYRAELALLRELGLEENPKALVLALALYRGDPTSNETLARRALAHLPVFRNMPSPGHPGRGNPEPQGLSPESSPSCRPPHPSWGRVPWGQAPGPQAQASSKPPPRCPQGAALPPRPPARPRAEPAAGGGGARTRG</sequence>
<proteinExistence type="predicted"/>
<organism evidence="2 3">
    <name type="scientific">Thermus scotoductus</name>
    <dbReference type="NCBI Taxonomy" id="37636"/>
    <lineage>
        <taxon>Bacteria</taxon>
        <taxon>Thermotogati</taxon>
        <taxon>Deinococcota</taxon>
        <taxon>Deinococci</taxon>
        <taxon>Thermales</taxon>
        <taxon>Thermaceae</taxon>
        <taxon>Thermus</taxon>
    </lineage>
</organism>
<accession>A0A430S039</accession>
<dbReference type="Proteomes" id="UP000287306">
    <property type="component" value="Unassembled WGS sequence"/>
</dbReference>
<feature type="compositionally biased region" description="Gly residues" evidence="1">
    <location>
        <begin position="276"/>
        <end position="285"/>
    </location>
</feature>
<gene>
    <name evidence="2" type="ORF">CSW38_04990</name>
</gene>